<evidence type="ECO:0000259" key="6">
    <source>
        <dbReference type="Pfam" id="PF00127"/>
    </source>
</evidence>
<dbReference type="InterPro" id="IPR028871">
    <property type="entry name" value="BlueCu_1_BS"/>
</dbReference>
<keyword evidence="8" id="KW-1185">Reference proteome</keyword>
<dbReference type="InterPro" id="IPR000923">
    <property type="entry name" value="BlueCu_1"/>
</dbReference>
<feature type="region of interest" description="Disordered" evidence="5">
    <location>
        <begin position="226"/>
        <end position="255"/>
    </location>
</feature>
<keyword evidence="2" id="KW-0479">Metal-binding</keyword>
<protein>
    <submittedName>
        <fullName evidence="7">Plastocyanin/azurin family copper-binding protein</fullName>
    </submittedName>
</protein>
<reference evidence="7 8" key="1">
    <citation type="journal article" date="2019" name="Int. J. Syst. Evol. Microbiol.">
        <title>The Global Catalogue of Microorganisms (GCM) 10K type strain sequencing project: providing services to taxonomists for standard genome sequencing and annotation.</title>
        <authorList>
            <consortium name="The Broad Institute Genomics Platform"/>
            <consortium name="The Broad Institute Genome Sequencing Center for Infectious Disease"/>
            <person name="Wu L."/>
            <person name="Ma J."/>
        </authorList>
    </citation>
    <scope>NUCLEOTIDE SEQUENCE [LARGE SCALE GENOMIC DNA]</scope>
    <source>
        <strain evidence="7 8">CGMCC 1.12563</strain>
    </source>
</reference>
<dbReference type="InterPro" id="IPR052721">
    <property type="entry name" value="ET_Amicyanin"/>
</dbReference>
<sequence length="255" mass="26828">MTEQSRRSLLRLGGLAAAGVFTGCLDRNPDEGEMDADPPTARATRTERPPAETFEAVGTTGRRPAATPSGDDLRQRMDQRGGPTDLQSDPVVAAIDIEGDAGPAPYIFTPTVLWAETGATVTWDVDGGAHAIAAYHPDNGRTLRIPEDAPSFVSGRLDVGDTFSHTFETPGVYNYFCQPHEYHGMVGVVVVGEALAGPGTVDGSNLQVEVAGEHLERLLALADIETTPPTTDSPGPTSTVSSTATTTAPSTTERR</sequence>
<evidence type="ECO:0000256" key="2">
    <source>
        <dbReference type="ARBA" id="ARBA00022723"/>
    </source>
</evidence>
<comment type="caution">
    <text evidence="7">The sequence shown here is derived from an EMBL/GenBank/DDBJ whole genome shotgun (WGS) entry which is preliminary data.</text>
</comment>
<organism evidence="7 8">
    <name type="scientific">Halomarina rubra</name>
    <dbReference type="NCBI Taxonomy" id="2071873"/>
    <lineage>
        <taxon>Archaea</taxon>
        <taxon>Methanobacteriati</taxon>
        <taxon>Methanobacteriota</taxon>
        <taxon>Stenosarchaea group</taxon>
        <taxon>Halobacteria</taxon>
        <taxon>Halobacteriales</taxon>
        <taxon>Natronomonadaceae</taxon>
        <taxon>Halomarina</taxon>
    </lineage>
</organism>
<dbReference type="SUPFAM" id="SSF49503">
    <property type="entry name" value="Cupredoxins"/>
    <property type="match status" value="1"/>
</dbReference>
<name>A0ABD6B0T9_9EURY</name>
<evidence type="ECO:0000256" key="5">
    <source>
        <dbReference type="SAM" id="MobiDB-lite"/>
    </source>
</evidence>
<proteinExistence type="predicted"/>
<dbReference type="PANTHER" id="PTHR36507">
    <property type="entry name" value="BLL1555 PROTEIN"/>
    <property type="match status" value="1"/>
</dbReference>
<dbReference type="Gene3D" id="2.60.40.420">
    <property type="entry name" value="Cupredoxins - blue copper proteins"/>
    <property type="match status" value="1"/>
</dbReference>
<dbReference type="InterPro" id="IPR008972">
    <property type="entry name" value="Cupredoxin"/>
</dbReference>
<keyword evidence="4" id="KW-0186">Copper</keyword>
<dbReference type="PROSITE" id="PS51257">
    <property type="entry name" value="PROKAR_LIPOPROTEIN"/>
    <property type="match status" value="1"/>
</dbReference>
<evidence type="ECO:0000313" key="8">
    <source>
        <dbReference type="Proteomes" id="UP001597187"/>
    </source>
</evidence>
<dbReference type="Proteomes" id="UP001597187">
    <property type="component" value="Unassembled WGS sequence"/>
</dbReference>
<feature type="region of interest" description="Disordered" evidence="5">
    <location>
        <begin position="21"/>
        <end position="87"/>
    </location>
</feature>
<dbReference type="InterPro" id="IPR006311">
    <property type="entry name" value="TAT_signal"/>
</dbReference>
<dbReference type="Pfam" id="PF00127">
    <property type="entry name" value="Copper-bind"/>
    <property type="match status" value="1"/>
</dbReference>
<accession>A0ABD6B0T9</accession>
<feature type="domain" description="Blue (type 1) copper" evidence="6">
    <location>
        <begin position="158"/>
        <end position="191"/>
    </location>
</feature>
<dbReference type="RefSeq" id="WP_250875728.1">
    <property type="nucleotide sequence ID" value="NZ_JALXFV010000011.1"/>
</dbReference>
<keyword evidence="3" id="KW-0249">Electron transport</keyword>
<gene>
    <name evidence="7" type="ORF">ACFSBT_21195</name>
</gene>
<dbReference type="AlphaFoldDB" id="A0ABD6B0T9"/>
<evidence type="ECO:0000256" key="4">
    <source>
        <dbReference type="ARBA" id="ARBA00023008"/>
    </source>
</evidence>
<evidence type="ECO:0000256" key="1">
    <source>
        <dbReference type="ARBA" id="ARBA00022448"/>
    </source>
</evidence>
<evidence type="ECO:0000313" key="7">
    <source>
        <dbReference type="EMBL" id="MFD1515805.1"/>
    </source>
</evidence>
<evidence type="ECO:0000256" key="3">
    <source>
        <dbReference type="ARBA" id="ARBA00022982"/>
    </source>
</evidence>
<dbReference type="GO" id="GO:0046872">
    <property type="term" value="F:metal ion binding"/>
    <property type="evidence" value="ECO:0007669"/>
    <property type="project" value="UniProtKB-KW"/>
</dbReference>
<dbReference type="EMBL" id="JBHUDC010000011">
    <property type="protein sequence ID" value="MFD1515805.1"/>
    <property type="molecule type" value="Genomic_DNA"/>
</dbReference>
<keyword evidence="1" id="KW-0813">Transport</keyword>
<dbReference type="PANTHER" id="PTHR36507:SF1">
    <property type="entry name" value="BLL1555 PROTEIN"/>
    <property type="match status" value="1"/>
</dbReference>
<dbReference type="PROSITE" id="PS00196">
    <property type="entry name" value="COPPER_BLUE"/>
    <property type="match status" value="1"/>
</dbReference>
<dbReference type="PROSITE" id="PS51318">
    <property type="entry name" value="TAT"/>
    <property type="match status" value="1"/>
</dbReference>